<evidence type="ECO:0000313" key="2">
    <source>
        <dbReference type="EMBL" id="VUZ44682.1"/>
    </source>
</evidence>
<organism evidence="2 3">
    <name type="scientific">Hymenolepis diminuta</name>
    <name type="common">Rat tapeworm</name>
    <dbReference type="NCBI Taxonomy" id="6216"/>
    <lineage>
        <taxon>Eukaryota</taxon>
        <taxon>Metazoa</taxon>
        <taxon>Spiralia</taxon>
        <taxon>Lophotrochozoa</taxon>
        <taxon>Platyhelminthes</taxon>
        <taxon>Cestoda</taxon>
        <taxon>Eucestoda</taxon>
        <taxon>Cyclophyllidea</taxon>
        <taxon>Hymenolepididae</taxon>
        <taxon>Hymenolepis</taxon>
    </lineage>
</organism>
<evidence type="ECO:0000256" key="1">
    <source>
        <dbReference type="SAM" id="MobiDB-lite"/>
    </source>
</evidence>
<dbReference type="Proteomes" id="UP000321570">
    <property type="component" value="Unassembled WGS sequence"/>
</dbReference>
<dbReference type="AlphaFoldDB" id="A0A564YBP3"/>
<reference evidence="2 3" key="1">
    <citation type="submission" date="2019-07" db="EMBL/GenBank/DDBJ databases">
        <authorList>
            <person name="Jastrzebski P J."/>
            <person name="Paukszto L."/>
            <person name="Jastrzebski P J."/>
        </authorList>
    </citation>
    <scope>NUCLEOTIDE SEQUENCE [LARGE SCALE GENOMIC DNA]</scope>
    <source>
        <strain evidence="2 3">WMS-il1</strain>
    </source>
</reference>
<dbReference type="EMBL" id="CABIJS010000144">
    <property type="protein sequence ID" value="VUZ44682.1"/>
    <property type="molecule type" value="Genomic_DNA"/>
</dbReference>
<feature type="compositionally biased region" description="Basic and acidic residues" evidence="1">
    <location>
        <begin position="111"/>
        <end position="121"/>
    </location>
</feature>
<keyword evidence="3" id="KW-1185">Reference proteome</keyword>
<proteinExistence type="predicted"/>
<protein>
    <submittedName>
        <fullName evidence="2">Uncharacterized protein</fullName>
    </submittedName>
</protein>
<name>A0A564YBP3_HYMDI</name>
<feature type="region of interest" description="Disordered" evidence="1">
    <location>
        <begin position="93"/>
        <end position="137"/>
    </location>
</feature>
<feature type="compositionally biased region" description="Polar residues" evidence="1">
    <location>
        <begin position="122"/>
        <end position="137"/>
    </location>
</feature>
<sequence>MFKGPHQYLGFGQRLQVSLLSISWQIIYTVQQPASHPPSQVVAPSLFLLAKSTIVFSNLFCLCPSIDCYPLIVWGVVNGVVFTKKEQIKDLSDTNRVSPSGSSSSIGKAKCTSEDSCRDTVESATGKNSLSTHADTH</sequence>
<evidence type="ECO:0000313" key="3">
    <source>
        <dbReference type="Proteomes" id="UP000321570"/>
    </source>
</evidence>
<gene>
    <name evidence="2" type="ORF">WMSIL1_LOCUS4916</name>
</gene>
<accession>A0A564YBP3</accession>